<evidence type="ECO:0000313" key="3">
    <source>
        <dbReference type="Proteomes" id="UP000009309"/>
    </source>
</evidence>
<reference evidence="2 3" key="1">
    <citation type="journal article" date="2012" name="J. Bacteriol.">
        <title>Genome Sequence of the Filamentous Bacterium Fibrisoma limi BUZ 3T.</title>
        <authorList>
            <person name="Filippini M."/>
            <person name="Qi W."/>
            <person name="Jaenicke S."/>
            <person name="Goesmann A."/>
            <person name="Smits T.H."/>
            <person name="Bagheri H.C."/>
        </authorList>
    </citation>
    <scope>NUCLEOTIDE SEQUENCE [LARGE SCALE GENOMIC DNA]</scope>
    <source>
        <strain evidence="3">BUZ 3T</strain>
    </source>
</reference>
<dbReference type="Gene3D" id="1.20.120.450">
    <property type="entry name" value="dinb family like domain"/>
    <property type="match status" value="1"/>
</dbReference>
<sequence>MAQYLSQTLLRQLADDVETIRQTAENEFGSLSATELLQRPGPAKWSIAECLEHLNTYSRYYLPLIELAIQHGEQRQLVATFTFSSSWLGDYFVRMMQPPAEGKTGSRYKAAKRHLPAPTLNPEAVWIEFIQQQARLGDLLQQAQHVHIGRLKIAISLSRWIRLSLGDVLRFVVVHEQRHLLQAQRVLHTFDLIQ</sequence>
<evidence type="ECO:0000259" key="1">
    <source>
        <dbReference type="Pfam" id="PF12867"/>
    </source>
</evidence>
<dbReference type="OrthoDB" id="1524454at2"/>
<protein>
    <recommendedName>
        <fullName evidence="1">DinB-like domain-containing protein</fullName>
    </recommendedName>
</protein>
<dbReference type="SUPFAM" id="SSF109854">
    <property type="entry name" value="DinB/YfiT-like putative metalloenzymes"/>
    <property type="match status" value="1"/>
</dbReference>
<dbReference type="AlphaFoldDB" id="I2GH66"/>
<dbReference type="InterPro" id="IPR024775">
    <property type="entry name" value="DinB-like"/>
</dbReference>
<feature type="domain" description="DinB-like" evidence="1">
    <location>
        <begin position="19"/>
        <end position="183"/>
    </location>
</feature>
<dbReference type="STRING" id="1185876.BN8_02320"/>
<dbReference type="Pfam" id="PF12867">
    <property type="entry name" value="DinB_2"/>
    <property type="match status" value="1"/>
</dbReference>
<dbReference type="RefSeq" id="WP_009281825.1">
    <property type="nucleotide sequence ID" value="NZ_CAIT01000006.1"/>
</dbReference>
<dbReference type="Proteomes" id="UP000009309">
    <property type="component" value="Unassembled WGS sequence"/>
</dbReference>
<organism evidence="2 3">
    <name type="scientific">Fibrisoma limi BUZ 3</name>
    <dbReference type="NCBI Taxonomy" id="1185876"/>
    <lineage>
        <taxon>Bacteria</taxon>
        <taxon>Pseudomonadati</taxon>
        <taxon>Bacteroidota</taxon>
        <taxon>Cytophagia</taxon>
        <taxon>Cytophagales</taxon>
        <taxon>Spirosomataceae</taxon>
        <taxon>Fibrisoma</taxon>
    </lineage>
</organism>
<dbReference type="EMBL" id="CAIT01000006">
    <property type="protein sequence ID" value="CCH53241.1"/>
    <property type="molecule type" value="Genomic_DNA"/>
</dbReference>
<evidence type="ECO:0000313" key="2">
    <source>
        <dbReference type="EMBL" id="CCH53241.1"/>
    </source>
</evidence>
<comment type="caution">
    <text evidence="2">The sequence shown here is derived from an EMBL/GenBank/DDBJ whole genome shotgun (WGS) entry which is preliminary data.</text>
</comment>
<accession>I2GH66</accession>
<dbReference type="InterPro" id="IPR034660">
    <property type="entry name" value="DinB/YfiT-like"/>
</dbReference>
<gene>
    <name evidence="2" type="ORF">BN8_02320</name>
</gene>
<name>I2GH66_9BACT</name>
<keyword evidence="3" id="KW-1185">Reference proteome</keyword>
<dbReference type="eggNOG" id="COG2318">
    <property type="taxonomic scope" value="Bacteria"/>
</dbReference>
<proteinExistence type="predicted"/>